<reference evidence="2" key="1">
    <citation type="journal article" date="2023" name="Front. Plant Sci.">
        <title>Chromosomal-level genome assembly of Melastoma candidum provides insights into trichome evolution.</title>
        <authorList>
            <person name="Zhong Y."/>
            <person name="Wu W."/>
            <person name="Sun C."/>
            <person name="Zou P."/>
            <person name="Liu Y."/>
            <person name="Dai S."/>
            <person name="Zhou R."/>
        </authorList>
    </citation>
    <scope>NUCLEOTIDE SEQUENCE [LARGE SCALE GENOMIC DNA]</scope>
</reference>
<proteinExistence type="predicted"/>
<accession>A0ACB9QXX1</accession>
<sequence length="751" mass="83654">MYYSSYSSNIPRFPLPKSSTSPKLALAANFCSSVIGFYEVDPKPETFHAKLVKAGLIGGRVSRYLLCLYVRRLDFIGARKLFDEIPDKDVRTWTALLSGVSRGGGDVAALGLGVFRDMLEGGVRPNAFTLSSVLKCCAGLGDVRSGKCVHGWALRNGGWVGMDVVFWNAVLDLYVKCGELGFGGRLFETMVEKDTVSWNVMIGGLVANGDVGKSVELFWRMPVKDSASWNTVIDGLMRNGMGIHALEMLYEMERAGALLGCVSFSIALVLVASMSLLSLGREIHGRIMRLGMDNNGFVRNSLIDMYSKCGDMRNSMTVFEHMPRMLTSTKDGVMVCADPIAENMAYSSLVSGYVKNGEYGAAFEVFRRKFAVEPFKVDKYSITSIISACGNAGVLELGQQIHALVEKIGHKQDAHLCSSLIDMYAKCGSLDDAQLVFERSEDSNSVVWTSMISGLAFHGQGRNSVALFRQMLDEGFLPNEITFLGVLTACCHAGLLEVGREYFRIMKEVYRIKPSVEHLTCMVDLFGRSGHFDEIWGFIDENGISDVAAVWRSVLSSCRLHKENDLGNWVSQKLLHLSPSDPEPYILMANMRAGDKKWLEAAQIRNQMQKRGLRKHPGQSWMYLNNHIQTFSVGDNSHPQADEIYSYLGNLVGRLREIGYSPDAKLVMHDVEDEEGEMIISFHSEKLALAYGIINLSPGSRIRVMKNLRICTDCHNFMKFASKLLRREIVVRDIHRFHHFGGGNCSCDDFW</sequence>
<organism evidence="1 2">
    <name type="scientific">Melastoma candidum</name>
    <dbReference type="NCBI Taxonomy" id="119954"/>
    <lineage>
        <taxon>Eukaryota</taxon>
        <taxon>Viridiplantae</taxon>
        <taxon>Streptophyta</taxon>
        <taxon>Embryophyta</taxon>
        <taxon>Tracheophyta</taxon>
        <taxon>Spermatophyta</taxon>
        <taxon>Magnoliopsida</taxon>
        <taxon>eudicotyledons</taxon>
        <taxon>Gunneridae</taxon>
        <taxon>Pentapetalae</taxon>
        <taxon>rosids</taxon>
        <taxon>malvids</taxon>
        <taxon>Myrtales</taxon>
        <taxon>Melastomataceae</taxon>
        <taxon>Melastomatoideae</taxon>
        <taxon>Melastomateae</taxon>
        <taxon>Melastoma</taxon>
    </lineage>
</organism>
<comment type="caution">
    <text evidence="1">The sequence shown here is derived from an EMBL/GenBank/DDBJ whole genome shotgun (WGS) entry which is preliminary data.</text>
</comment>
<name>A0ACB9QXX1_9MYRT</name>
<evidence type="ECO:0000313" key="2">
    <source>
        <dbReference type="Proteomes" id="UP001057402"/>
    </source>
</evidence>
<evidence type="ECO:0000313" key="1">
    <source>
        <dbReference type="EMBL" id="KAI4371108.1"/>
    </source>
</evidence>
<keyword evidence="2" id="KW-1185">Reference proteome</keyword>
<dbReference type="EMBL" id="CM042884">
    <property type="protein sequence ID" value="KAI4371108.1"/>
    <property type="molecule type" value="Genomic_DNA"/>
</dbReference>
<protein>
    <submittedName>
        <fullName evidence="1">Uncharacterized protein</fullName>
    </submittedName>
</protein>
<gene>
    <name evidence="1" type="ORF">MLD38_019377</name>
</gene>
<dbReference type="Proteomes" id="UP001057402">
    <property type="component" value="Chromosome 5"/>
</dbReference>